<protein>
    <submittedName>
        <fullName evidence="5">Transcriptional regulatory protein</fullName>
    </submittedName>
</protein>
<keyword evidence="3" id="KW-1133">Transmembrane helix</keyword>
<name>B2VCU4_ERWT9</name>
<dbReference type="GO" id="GO:0000160">
    <property type="term" value="P:phosphorelay signal transduction system"/>
    <property type="evidence" value="ECO:0007669"/>
    <property type="project" value="InterPro"/>
</dbReference>
<feature type="domain" description="OmpR/PhoB-type" evidence="4">
    <location>
        <begin position="1"/>
        <end position="103"/>
    </location>
</feature>
<dbReference type="InterPro" id="IPR016032">
    <property type="entry name" value="Sig_transdc_resp-reg_C-effctor"/>
</dbReference>
<keyword evidence="1 2" id="KW-0238">DNA-binding</keyword>
<dbReference type="Gene3D" id="1.10.10.10">
    <property type="entry name" value="Winged helix-like DNA-binding domain superfamily/Winged helix DNA-binding domain"/>
    <property type="match status" value="1"/>
</dbReference>
<dbReference type="KEGG" id="eta:ETA_30030"/>
<evidence type="ECO:0000256" key="3">
    <source>
        <dbReference type="SAM" id="Phobius"/>
    </source>
</evidence>
<dbReference type="SUPFAM" id="SSF46894">
    <property type="entry name" value="C-terminal effector domain of the bipartite response regulators"/>
    <property type="match status" value="1"/>
</dbReference>
<dbReference type="HOGENOM" id="CLU_075545_2_0_6"/>
<dbReference type="STRING" id="465817.ETA_30030"/>
<dbReference type="CDD" id="cd00383">
    <property type="entry name" value="trans_reg_C"/>
    <property type="match status" value="1"/>
</dbReference>
<organism evidence="5 6">
    <name type="scientific">Erwinia tasmaniensis (strain DSM 17950 / CFBP 7177 / CIP 109463 / NCPPB 4357 / Et1/99)</name>
    <dbReference type="NCBI Taxonomy" id="465817"/>
    <lineage>
        <taxon>Bacteria</taxon>
        <taxon>Pseudomonadati</taxon>
        <taxon>Pseudomonadota</taxon>
        <taxon>Gammaproteobacteria</taxon>
        <taxon>Enterobacterales</taxon>
        <taxon>Erwiniaceae</taxon>
        <taxon>Erwinia</taxon>
    </lineage>
</organism>
<dbReference type="InterPro" id="IPR036388">
    <property type="entry name" value="WH-like_DNA-bd_sf"/>
</dbReference>
<keyword evidence="3" id="KW-0472">Membrane</keyword>
<evidence type="ECO:0000313" key="5">
    <source>
        <dbReference type="EMBL" id="CAO98049.1"/>
    </source>
</evidence>
<dbReference type="SMART" id="SM00862">
    <property type="entry name" value="Trans_reg_C"/>
    <property type="match status" value="1"/>
</dbReference>
<dbReference type="Proteomes" id="UP000001726">
    <property type="component" value="Chromosome"/>
</dbReference>
<dbReference type="eggNOG" id="COG3710">
    <property type="taxonomic scope" value="Bacteria"/>
</dbReference>
<reference evidence="5 6" key="1">
    <citation type="journal article" date="2008" name="Environ. Microbiol.">
        <title>The genome of Erwinia tasmaniensis strain Et1/99, a non-pathogenic bacterium in the genus Erwinia.</title>
        <authorList>
            <person name="Kube M."/>
            <person name="Migdoll A.M."/>
            <person name="Mueller I."/>
            <person name="Kuhl H."/>
            <person name="Beck A."/>
            <person name="Reinhardt R."/>
            <person name="Geider K."/>
        </authorList>
    </citation>
    <scope>NUCLEOTIDE SEQUENCE [LARGE SCALE GENOMIC DNA]</scope>
    <source>
        <strain evidence="6">DSM 17950 / CFBP 7177 / CIP 109463 / NCPPB 4357 / Et1/99</strain>
    </source>
</reference>
<dbReference type="EMBL" id="CU468135">
    <property type="protein sequence ID" value="CAO98049.1"/>
    <property type="molecule type" value="Genomic_DNA"/>
</dbReference>
<accession>B2VCU4</accession>
<gene>
    <name evidence="5" type="ordered locus">ETA_30030</name>
</gene>
<dbReference type="Pfam" id="PF00486">
    <property type="entry name" value="Trans_reg_C"/>
    <property type="match status" value="1"/>
</dbReference>
<dbReference type="PROSITE" id="PS51755">
    <property type="entry name" value="OMPR_PHOB"/>
    <property type="match status" value="1"/>
</dbReference>
<proteinExistence type="predicted"/>
<dbReference type="RefSeq" id="WP_012442700.1">
    <property type="nucleotide sequence ID" value="NC_010694.1"/>
</dbReference>
<evidence type="ECO:0000259" key="4">
    <source>
        <dbReference type="PROSITE" id="PS51755"/>
    </source>
</evidence>
<keyword evidence="3" id="KW-0812">Transmembrane</keyword>
<keyword evidence="6" id="KW-1185">Reference proteome</keyword>
<dbReference type="OrthoDB" id="7003224at2"/>
<evidence type="ECO:0000256" key="1">
    <source>
        <dbReference type="ARBA" id="ARBA00023125"/>
    </source>
</evidence>
<dbReference type="InterPro" id="IPR001867">
    <property type="entry name" value="OmpR/PhoB-type_DNA-bd"/>
</dbReference>
<dbReference type="AlphaFoldDB" id="B2VCU4"/>
<feature type="transmembrane region" description="Helical" evidence="3">
    <location>
        <begin position="134"/>
        <end position="153"/>
    </location>
</feature>
<sequence>MRFDIEGFITFDSENAYLVNRLTGDRVDLSQTSSRLLNVLLNHHGDILSRNEIFQSVFDKFGARASNSNLNQYISILRRTLNDLGVEKEIIVTVPRVGFKISKKATVVHAEDQVNSVVDRALPAGPSVVHHPKAYFFLAGAIMLAIILALLTASPDKKNTSAGVTTRVQGKCVFYGFSSSSLQEIKNSFDLIGRQLNCSTPKDIYLYNKKIDSELGNITQLLITECDKKKDICTSVYIRDIKNV</sequence>
<evidence type="ECO:0000256" key="2">
    <source>
        <dbReference type="PROSITE-ProRule" id="PRU01091"/>
    </source>
</evidence>
<evidence type="ECO:0000313" key="6">
    <source>
        <dbReference type="Proteomes" id="UP000001726"/>
    </source>
</evidence>
<feature type="DNA-binding region" description="OmpR/PhoB-type" evidence="2">
    <location>
        <begin position="1"/>
        <end position="103"/>
    </location>
</feature>
<dbReference type="GO" id="GO:0006355">
    <property type="term" value="P:regulation of DNA-templated transcription"/>
    <property type="evidence" value="ECO:0007669"/>
    <property type="project" value="InterPro"/>
</dbReference>
<dbReference type="GO" id="GO:0003677">
    <property type="term" value="F:DNA binding"/>
    <property type="evidence" value="ECO:0007669"/>
    <property type="project" value="UniProtKB-UniRule"/>
</dbReference>